<feature type="transmembrane region" description="Helical" evidence="6">
    <location>
        <begin position="58"/>
        <end position="77"/>
    </location>
</feature>
<reference evidence="8 9" key="1">
    <citation type="submission" date="2021-06" db="EMBL/GenBank/DDBJ databases">
        <authorList>
            <person name="Lee D.H."/>
        </authorList>
    </citation>
    <scope>NUCLEOTIDE SEQUENCE [LARGE SCALE GENOMIC DNA]</scope>
    <source>
        <strain evidence="8 9">MMS21-HV4-11</strain>
    </source>
</reference>
<evidence type="ECO:0000256" key="2">
    <source>
        <dbReference type="ARBA" id="ARBA00022475"/>
    </source>
</evidence>
<feature type="transmembrane region" description="Helical" evidence="6">
    <location>
        <begin position="117"/>
        <end position="140"/>
    </location>
</feature>
<keyword evidence="2" id="KW-1003">Cell membrane</keyword>
<keyword evidence="3 6" id="KW-0812">Transmembrane</keyword>
<evidence type="ECO:0000256" key="5">
    <source>
        <dbReference type="ARBA" id="ARBA00023136"/>
    </source>
</evidence>
<dbReference type="Proteomes" id="UP000727907">
    <property type="component" value="Unassembled WGS sequence"/>
</dbReference>
<dbReference type="InterPro" id="IPR011701">
    <property type="entry name" value="MFS"/>
</dbReference>
<dbReference type="InterPro" id="IPR050189">
    <property type="entry name" value="MFS_Efflux_Transporters"/>
</dbReference>
<dbReference type="PANTHER" id="PTHR43124">
    <property type="entry name" value="PURINE EFFLUX PUMP PBUE"/>
    <property type="match status" value="1"/>
</dbReference>
<feature type="transmembrane region" description="Helical" evidence="6">
    <location>
        <begin position="146"/>
        <end position="167"/>
    </location>
</feature>
<comment type="caution">
    <text evidence="8">The sequence shown here is derived from an EMBL/GenBank/DDBJ whole genome shotgun (WGS) entry which is preliminary data.</text>
</comment>
<feature type="transmembrane region" description="Helical" evidence="6">
    <location>
        <begin position="325"/>
        <end position="347"/>
    </location>
</feature>
<feature type="domain" description="Major facilitator superfamily (MFS) profile" evidence="7">
    <location>
        <begin position="1"/>
        <end position="377"/>
    </location>
</feature>
<protein>
    <submittedName>
        <fullName evidence="8">MFS transporter</fullName>
    </submittedName>
</protein>
<dbReference type="InterPro" id="IPR020846">
    <property type="entry name" value="MFS_dom"/>
</dbReference>
<evidence type="ECO:0000256" key="6">
    <source>
        <dbReference type="SAM" id="Phobius"/>
    </source>
</evidence>
<evidence type="ECO:0000313" key="8">
    <source>
        <dbReference type="EMBL" id="MBU8877034.1"/>
    </source>
</evidence>
<dbReference type="CDD" id="cd06174">
    <property type="entry name" value="MFS"/>
    <property type="match status" value="1"/>
</dbReference>
<accession>A0ABS6IR22</accession>
<comment type="subcellular location">
    <subcellularLocation>
        <location evidence="1">Cell membrane</location>
        <topology evidence="1">Multi-pass membrane protein</topology>
    </subcellularLocation>
</comment>
<feature type="transmembrane region" description="Helical" evidence="6">
    <location>
        <begin position="232"/>
        <end position="253"/>
    </location>
</feature>
<feature type="transmembrane region" description="Helical" evidence="6">
    <location>
        <begin position="83"/>
        <end position="105"/>
    </location>
</feature>
<evidence type="ECO:0000256" key="3">
    <source>
        <dbReference type="ARBA" id="ARBA00022692"/>
    </source>
</evidence>
<evidence type="ECO:0000259" key="7">
    <source>
        <dbReference type="PROSITE" id="PS50850"/>
    </source>
</evidence>
<evidence type="ECO:0000256" key="1">
    <source>
        <dbReference type="ARBA" id="ARBA00004651"/>
    </source>
</evidence>
<dbReference type="PANTHER" id="PTHR43124:SF3">
    <property type="entry name" value="CHLORAMPHENICOL EFFLUX PUMP RV0191"/>
    <property type="match status" value="1"/>
</dbReference>
<feature type="transmembrane region" description="Helical" evidence="6">
    <location>
        <begin position="353"/>
        <end position="373"/>
    </location>
</feature>
<dbReference type="PROSITE" id="PS50850">
    <property type="entry name" value="MFS"/>
    <property type="match status" value="1"/>
</dbReference>
<organism evidence="8 9">
    <name type="scientific">Reyranella humidisoli</name>
    <dbReference type="NCBI Taxonomy" id="2849149"/>
    <lineage>
        <taxon>Bacteria</taxon>
        <taxon>Pseudomonadati</taxon>
        <taxon>Pseudomonadota</taxon>
        <taxon>Alphaproteobacteria</taxon>
        <taxon>Hyphomicrobiales</taxon>
        <taxon>Reyranellaceae</taxon>
        <taxon>Reyranella</taxon>
    </lineage>
</organism>
<keyword evidence="4 6" id="KW-1133">Transmembrane helix</keyword>
<proteinExistence type="predicted"/>
<keyword evidence="9" id="KW-1185">Reference proteome</keyword>
<dbReference type="EMBL" id="JAHOPB010000003">
    <property type="protein sequence ID" value="MBU8877034.1"/>
    <property type="molecule type" value="Genomic_DNA"/>
</dbReference>
<dbReference type="RefSeq" id="WP_216966403.1">
    <property type="nucleotide sequence ID" value="NZ_JAHOPB010000003.1"/>
</dbReference>
<keyword evidence="5 6" id="KW-0472">Membrane</keyword>
<feature type="transmembrane region" description="Helical" evidence="6">
    <location>
        <begin position="196"/>
        <end position="220"/>
    </location>
</feature>
<sequence>MVAAFQVGKAPPALPSIRDDLGATLEQAGWLLSVINLMTALGGMAIALTADRIGHRRLAIFGTLLAGGASLAGAFAPNVDSLLVGRILEGLGFISVVVAVPSLLLRLTRPGDQRLAMAIWSTYMPAGSGIMMVIAAVVLPGTSWRIVWLVAAAAAGLMAAALLLLAVPRRELDPLPVTPRPLLSEMKEVATSGGPLAIALCFGAYACCWFAIIGFLPTLLTERLGYSTSTAAIVTAAVAILNVTGNLGAGWLLHRGVPRVAVIVGACLSMSLCAAGIFVSGVPDLLRLVLAGVYSAVIGVVPGALFTAIPVHAPRPELAGASTGLLMQGSNIGGLLGPPITGALVAAGGWPSAAWLTTGALAVAAAAGLFLHWRERHKLAP</sequence>
<dbReference type="Pfam" id="PF07690">
    <property type="entry name" value="MFS_1"/>
    <property type="match status" value="1"/>
</dbReference>
<gene>
    <name evidence="8" type="ORF">KQ910_24900</name>
</gene>
<feature type="transmembrane region" description="Helical" evidence="6">
    <location>
        <begin position="260"/>
        <end position="282"/>
    </location>
</feature>
<evidence type="ECO:0000313" key="9">
    <source>
        <dbReference type="Proteomes" id="UP000727907"/>
    </source>
</evidence>
<evidence type="ECO:0000256" key="4">
    <source>
        <dbReference type="ARBA" id="ARBA00022989"/>
    </source>
</evidence>
<feature type="transmembrane region" description="Helical" evidence="6">
    <location>
        <begin position="288"/>
        <end position="313"/>
    </location>
</feature>
<name>A0ABS6IR22_9HYPH</name>
<feature type="transmembrane region" description="Helical" evidence="6">
    <location>
        <begin position="28"/>
        <end position="46"/>
    </location>
</feature>